<accession>A0A0L9VJS5</accession>
<dbReference type="EMBL" id="CM003380">
    <property type="protein sequence ID" value="KOM55167.1"/>
    <property type="molecule type" value="Genomic_DNA"/>
</dbReference>
<sequence>MKVVTSMPPSFNHTRFWRMERSSRIVNGDGETVMDEWETMAMVLSNFERESIESAKTFPKPGERRGRAAAAVKRLGFFTESFGCGLWKGEE</sequence>
<proteinExistence type="predicted"/>
<dbReference type="Gramene" id="KOM55167">
    <property type="protein sequence ID" value="KOM55167"/>
    <property type="gene ID" value="LR48_Vigan10g105900"/>
</dbReference>
<protein>
    <submittedName>
        <fullName evidence="1">Uncharacterized protein</fullName>
    </submittedName>
</protein>
<dbReference type="AlphaFoldDB" id="A0A0L9VJS5"/>
<dbReference type="Proteomes" id="UP000053144">
    <property type="component" value="Chromosome 10"/>
</dbReference>
<reference evidence="2" key="1">
    <citation type="journal article" date="2015" name="Proc. Natl. Acad. Sci. U.S.A.">
        <title>Genome sequencing of adzuki bean (Vigna angularis) provides insight into high starch and low fat accumulation and domestication.</title>
        <authorList>
            <person name="Yang K."/>
            <person name="Tian Z."/>
            <person name="Chen C."/>
            <person name="Luo L."/>
            <person name="Zhao B."/>
            <person name="Wang Z."/>
            <person name="Yu L."/>
            <person name="Li Y."/>
            <person name="Sun Y."/>
            <person name="Li W."/>
            <person name="Chen Y."/>
            <person name="Li Y."/>
            <person name="Zhang Y."/>
            <person name="Ai D."/>
            <person name="Zhao J."/>
            <person name="Shang C."/>
            <person name="Ma Y."/>
            <person name="Wu B."/>
            <person name="Wang M."/>
            <person name="Gao L."/>
            <person name="Sun D."/>
            <person name="Zhang P."/>
            <person name="Guo F."/>
            <person name="Wang W."/>
            <person name="Li Y."/>
            <person name="Wang J."/>
            <person name="Varshney R.K."/>
            <person name="Wang J."/>
            <person name="Ling H.Q."/>
            <person name="Wan P."/>
        </authorList>
    </citation>
    <scope>NUCLEOTIDE SEQUENCE</scope>
    <source>
        <strain evidence="2">cv. Jingnong 6</strain>
    </source>
</reference>
<name>A0A0L9VJS5_PHAAN</name>
<gene>
    <name evidence="1" type="ORF">LR48_Vigan10g105900</name>
</gene>
<organism evidence="1 2">
    <name type="scientific">Phaseolus angularis</name>
    <name type="common">Azuki bean</name>
    <name type="synonym">Vigna angularis</name>
    <dbReference type="NCBI Taxonomy" id="3914"/>
    <lineage>
        <taxon>Eukaryota</taxon>
        <taxon>Viridiplantae</taxon>
        <taxon>Streptophyta</taxon>
        <taxon>Embryophyta</taxon>
        <taxon>Tracheophyta</taxon>
        <taxon>Spermatophyta</taxon>
        <taxon>Magnoliopsida</taxon>
        <taxon>eudicotyledons</taxon>
        <taxon>Gunneridae</taxon>
        <taxon>Pentapetalae</taxon>
        <taxon>rosids</taxon>
        <taxon>fabids</taxon>
        <taxon>Fabales</taxon>
        <taxon>Fabaceae</taxon>
        <taxon>Papilionoideae</taxon>
        <taxon>50 kb inversion clade</taxon>
        <taxon>NPAAA clade</taxon>
        <taxon>indigoferoid/millettioid clade</taxon>
        <taxon>Phaseoleae</taxon>
        <taxon>Vigna</taxon>
    </lineage>
</organism>
<evidence type="ECO:0000313" key="1">
    <source>
        <dbReference type="EMBL" id="KOM55167.1"/>
    </source>
</evidence>
<evidence type="ECO:0000313" key="2">
    <source>
        <dbReference type="Proteomes" id="UP000053144"/>
    </source>
</evidence>